<dbReference type="Proteomes" id="UP000245956">
    <property type="component" value="Unassembled WGS sequence"/>
</dbReference>
<feature type="region of interest" description="Disordered" evidence="5">
    <location>
        <begin position="38"/>
        <end position="65"/>
    </location>
</feature>
<keyword evidence="6" id="KW-0732">Signal</keyword>
<feature type="signal peptide" evidence="6">
    <location>
        <begin position="1"/>
        <end position="18"/>
    </location>
</feature>
<dbReference type="PANTHER" id="PTHR10272">
    <property type="entry name" value="PLATELET-ACTIVATING FACTOR ACETYLHYDROLASE"/>
    <property type="match status" value="1"/>
</dbReference>
<feature type="region of interest" description="Disordered" evidence="5">
    <location>
        <begin position="379"/>
        <end position="454"/>
    </location>
</feature>
<evidence type="ECO:0000256" key="6">
    <source>
        <dbReference type="SAM" id="SignalP"/>
    </source>
</evidence>
<feature type="chain" id="PRO_5015730930" description="1-alkyl-2-acetylglycerophosphocholine esterase" evidence="6">
    <location>
        <begin position="19"/>
        <end position="562"/>
    </location>
</feature>
<keyword evidence="4" id="KW-0443">Lipid metabolism</keyword>
<feature type="compositionally biased region" description="Basic and acidic residues" evidence="5">
    <location>
        <begin position="399"/>
        <end position="429"/>
    </location>
</feature>
<accession>A0A2U3DTN7</accession>
<evidence type="ECO:0000256" key="1">
    <source>
        <dbReference type="ARBA" id="ARBA00013201"/>
    </source>
</evidence>
<evidence type="ECO:0000313" key="8">
    <source>
        <dbReference type="Proteomes" id="UP000245956"/>
    </source>
</evidence>
<keyword evidence="3" id="KW-0442">Lipid degradation</keyword>
<dbReference type="PANTHER" id="PTHR10272:SF14">
    <property type="entry name" value="PAF ACETYLHYDROLASE FAMILY PROTEIN"/>
    <property type="match status" value="1"/>
</dbReference>
<dbReference type="SUPFAM" id="SSF53474">
    <property type="entry name" value="alpha/beta-Hydrolases"/>
    <property type="match status" value="1"/>
</dbReference>
<organism evidence="7 8">
    <name type="scientific">Purpureocillium lilacinum</name>
    <name type="common">Paecilomyces lilacinus</name>
    <dbReference type="NCBI Taxonomy" id="33203"/>
    <lineage>
        <taxon>Eukaryota</taxon>
        <taxon>Fungi</taxon>
        <taxon>Dikarya</taxon>
        <taxon>Ascomycota</taxon>
        <taxon>Pezizomycotina</taxon>
        <taxon>Sordariomycetes</taxon>
        <taxon>Hypocreomycetidae</taxon>
        <taxon>Hypocreales</taxon>
        <taxon>Ophiocordycipitaceae</taxon>
        <taxon>Purpureocillium</taxon>
    </lineage>
</organism>
<feature type="region of interest" description="Disordered" evidence="5">
    <location>
        <begin position="153"/>
        <end position="215"/>
    </location>
</feature>
<keyword evidence="2" id="KW-0378">Hydrolase</keyword>
<feature type="compositionally biased region" description="Low complexity" evidence="5">
    <location>
        <begin position="51"/>
        <end position="60"/>
    </location>
</feature>
<comment type="caution">
    <text evidence="7">The sequence shown here is derived from an EMBL/GenBank/DDBJ whole genome shotgun (WGS) entry which is preliminary data.</text>
</comment>
<dbReference type="GO" id="GO:0003847">
    <property type="term" value="F:1-alkyl-2-acetylglycerophosphocholine esterase activity"/>
    <property type="evidence" value="ECO:0007669"/>
    <property type="project" value="UniProtKB-EC"/>
</dbReference>
<sequence>MLPLLLLVPTLLLGASSAVLVPPPPGPSPVALAIVPLTDPSRRDDGSPLTSSSSSSHSSSPEPIPRRRILTSVFVPLLPAAAGSAKHPSCEGGNDTSTNGSAPWWDCGNGCRLQTLPYMTRAVAASYGAQAAQYGLPEDLYSRFEMQTCDPAYIPSPRPPPARCSTNPSRCRTHHTRRTNNTASDDTSCNTTYHGNDGNDDANDKTGSGGRRCRTGRGGKAQLIVLTPGLSESRLLYSALARSLASTTGLPVVTVDHPFEAQPGVEFPDGSVVPGLNVSGDDEAALSRLVKVRADDISFLLHNIATLLAHLPSPLRQHLLHIHHHLGHHSPPRALIIGHSLGGSAAAALLLSDPSRAVAAINLDGRVVFPAASVAPLSSLPVPIPVTNEQKKDKRHRREARETGYTREETQKRDNSDSKENKGKKEEKKRQRPGPLVQLGRPNHRAEDPTWNATWPILNGGGGSNSSSAGGPVVELSVAGTAHAAFTDRPLLLLAAGSGLSDAQRGVAAQLVGTMGARRLEEVLGGVVGRVLDVVEGGDGRVLLGGIGRCYREVEVVRSRGL</sequence>
<feature type="compositionally biased region" description="Polar residues" evidence="5">
    <location>
        <begin position="183"/>
        <end position="194"/>
    </location>
</feature>
<evidence type="ECO:0000256" key="4">
    <source>
        <dbReference type="ARBA" id="ARBA00023098"/>
    </source>
</evidence>
<dbReference type="EC" id="3.1.1.47" evidence="1"/>
<proteinExistence type="predicted"/>
<reference evidence="7 8" key="1">
    <citation type="journal article" date="2016" name="Front. Microbiol.">
        <title>Genome and transcriptome sequences reveal the specific parasitism of the nematophagous Purpureocillium lilacinum 36-1.</title>
        <authorList>
            <person name="Xie J."/>
            <person name="Li S."/>
            <person name="Mo C."/>
            <person name="Xiao X."/>
            <person name="Peng D."/>
            <person name="Wang G."/>
            <person name="Xiao Y."/>
        </authorList>
    </citation>
    <scope>NUCLEOTIDE SEQUENCE [LARGE SCALE GENOMIC DNA]</scope>
    <source>
        <strain evidence="7 8">36-1</strain>
    </source>
</reference>
<dbReference type="GO" id="GO:0016042">
    <property type="term" value="P:lipid catabolic process"/>
    <property type="evidence" value="ECO:0007669"/>
    <property type="project" value="UniProtKB-KW"/>
</dbReference>
<evidence type="ECO:0000313" key="7">
    <source>
        <dbReference type="EMBL" id="PWI65617.1"/>
    </source>
</evidence>
<dbReference type="EMBL" id="LCWV01000031">
    <property type="protein sequence ID" value="PWI65617.1"/>
    <property type="molecule type" value="Genomic_DNA"/>
</dbReference>
<dbReference type="Gene3D" id="3.40.50.1820">
    <property type="entry name" value="alpha/beta hydrolase"/>
    <property type="match status" value="1"/>
</dbReference>
<evidence type="ECO:0000256" key="2">
    <source>
        <dbReference type="ARBA" id="ARBA00022801"/>
    </source>
</evidence>
<name>A0A2U3DTN7_PURLI</name>
<protein>
    <recommendedName>
        <fullName evidence="1">1-alkyl-2-acetylglycerophosphocholine esterase</fullName>
        <ecNumber evidence="1">3.1.1.47</ecNumber>
    </recommendedName>
</protein>
<evidence type="ECO:0000256" key="5">
    <source>
        <dbReference type="SAM" id="MobiDB-lite"/>
    </source>
</evidence>
<dbReference type="AlphaFoldDB" id="A0A2U3DTN7"/>
<gene>
    <name evidence="7" type="ORF">PCL_06822</name>
</gene>
<dbReference type="InterPro" id="IPR029058">
    <property type="entry name" value="AB_hydrolase_fold"/>
</dbReference>
<evidence type="ECO:0000256" key="3">
    <source>
        <dbReference type="ARBA" id="ARBA00022963"/>
    </source>
</evidence>